<sequence length="434" mass="48924">MKNSPFSFTICLLSFFVLIEGIWCLDYGASLDDSWAMPDGNMWRSRYVRDDATSTVYQTAHLGWRILPRSVVMDPLSKQLYGMANNIATGMDFLIAIDLVNGTLLPIVQFPSSEEGELVKEISPLYQQEGNYYFTVRRNPKTNMDFILRTSVLNGTHFSFTTSRSYSTIYGMILVKSGRNGIAVVNNNLLICYNSDTGVQLWEHYRDFNGHVKLFLFEDYIHVFCKAFGYQFSAATGSLWYSVNDTFHVEGRQEYFALTYYDNTLVATIQKGPKSYMIVNYSARRVMDTGGKSSSIALIDQFGVPIDLNDCSNIVSTPQTFSFMCKARNSPPFVYSYSIKGIHISKSYEINLSYVTGNNAKNCSNHISLVDDEKFAVVCDTGMVIFKTGDSSVSPRVEFKIPINAGTQVFATDRRLTVISTEDTKSFSQSLKTK</sequence>
<dbReference type="AlphaFoldDB" id="D2VY39"/>
<dbReference type="InParanoid" id="D2VY39"/>
<proteinExistence type="predicted"/>
<organism evidence="3">
    <name type="scientific">Naegleria gruberi</name>
    <name type="common">Amoeba</name>
    <dbReference type="NCBI Taxonomy" id="5762"/>
    <lineage>
        <taxon>Eukaryota</taxon>
        <taxon>Discoba</taxon>
        <taxon>Heterolobosea</taxon>
        <taxon>Tetramitia</taxon>
        <taxon>Eutetramitia</taxon>
        <taxon>Vahlkampfiidae</taxon>
        <taxon>Naegleria</taxon>
    </lineage>
</organism>
<evidence type="ECO:0000313" key="3">
    <source>
        <dbReference type="Proteomes" id="UP000006671"/>
    </source>
</evidence>
<evidence type="ECO:0000256" key="1">
    <source>
        <dbReference type="SAM" id="SignalP"/>
    </source>
</evidence>
<dbReference type="KEGG" id="ngr:NAEGRDRAFT_73960"/>
<feature type="chain" id="PRO_5003037961" evidence="1">
    <location>
        <begin position="25"/>
        <end position="434"/>
    </location>
</feature>
<dbReference type="Proteomes" id="UP000006671">
    <property type="component" value="Unassembled WGS sequence"/>
</dbReference>
<reference evidence="2 3" key="1">
    <citation type="journal article" date="2010" name="Cell">
        <title>The genome of Naegleria gruberi illuminates early eukaryotic versatility.</title>
        <authorList>
            <person name="Fritz-Laylin L.K."/>
            <person name="Prochnik S.E."/>
            <person name="Ginger M.L."/>
            <person name="Dacks J.B."/>
            <person name="Carpenter M.L."/>
            <person name="Field M.C."/>
            <person name="Kuo A."/>
            <person name="Paredez A."/>
            <person name="Chapman J."/>
            <person name="Pham J."/>
            <person name="Shu S."/>
            <person name="Neupane R."/>
            <person name="Cipriano M."/>
            <person name="Mancuso J."/>
            <person name="Tu H."/>
            <person name="Salamov A."/>
            <person name="Lindquist E."/>
            <person name="Shapiro H."/>
            <person name="Lucas S."/>
            <person name="Grigoriev I.V."/>
            <person name="Cande W.Z."/>
            <person name="Fulton C."/>
            <person name="Rokhsar D.S."/>
            <person name="Dawson S.C."/>
        </authorList>
    </citation>
    <scope>NUCLEOTIDE SEQUENCE [LARGE SCALE GENOMIC DNA]</scope>
    <source>
        <strain evidence="2 3">NEG-M</strain>
    </source>
</reference>
<accession>D2VY39</accession>
<dbReference type="RefSeq" id="XP_002671041.1">
    <property type="nucleotide sequence ID" value="XM_002670995.1"/>
</dbReference>
<keyword evidence="3" id="KW-1185">Reference proteome</keyword>
<dbReference type="VEuPathDB" id="AmoebaDB:NAEGRDRAFT_73960"/>
<gene>
    <name evidence="2" type="ORF">NAEGRDRAFT_73960</name>
</gene>
<dbReference type="EMBL" id="GG738909">
    <property type="protein sequence ID" value="EFC38297.1"/>
    <property type="molecule type" value="Genomic_DNA"/>
</dbReference>
<protein>
    <submittedName>
        <fullName evidence="2">Predicted protein</fullName>
    </submittedName>
</protein>
<dbReference type="GeneID" id="8857812"/>
<name>D2VY39_NAEGR</name>
<evidence type="ECO:0000313" key="2">
    <source>
        <dbReference type="EMBL" id="EFC38297.1"/>
    </source>
</evidence>
<feature type="signal peptide" evidence="1">
    <location>
        <begin position="1"/>
        <end position="24"/>
    </location>
</feature>
<keyword evidence="1" id="KW-0732">Signal</keyword>